<dbReference type="GO" id="GO:0008299">
    <property type="term" value="P:isoprenoid biosynthetic process"/>
    <property type="evidence" value="ECO:0007669"/>
    <property type="project" value="UniProtKB-UniRule"/>
</dbReference>
<dbReference type="Proteomes" id="UP000217343">
    <property type="component" value="Chromosome"/>
</dbReference>
<accession>A0A250K1N7</accession>
<dbReference type="SUPFAM" id="SSF51395">
    <property type="entry name" value="FMN-linked oxidoreductases"/>
    <property type="match status" value="1"/>
</dbReference>
<comment type="function">
    <text evidence="11">Involved in the biosynthesis of isoprenoids. Catalyzes the 1,3-allylic rearrangement of the homoallylic substrate isopentenyl (IPP) to its allylic isomer, dimethylallyl diphosphate (DMAPP).</text>
</comment>
<keyword evidence="3 11" id="KW-0285">Flavoprotein</keyword>
<dbReference type="RefSeq" id="WP_013941567.1">
    <property type="nucleotide sequence ID" value="NZ_CP022203.1"/>
</dbReference>
<evidence type="ECO:0000256" key="8">
    <source>
        <dbReference type="ARBA" id="ARBA00023229"/>
    </source>
</evidence>
<evidence type="ECO:0000256" key="11">
    <source>
        <dbReference type="HAMAP-Rule" id="MF_00354"/>
    </source>
</evidence>
<sequence length="352" mass="36774">MGDDITARRKDAHLDLCATGDVEPSGNSTLLECVKLVHCAMPELSVEDVDLSTPFLGKRLRYPLLVTGMTGGTERAGAVNRDLAQLAERHGLAFGVGSQRAMSEDAARTASFQVRQVAPTVALLGNIGMFQAIRLGVDGTRRLVDGIGADGLALHLNAGQELTQPEGDRDFRGGYRVVELLVRAFGDRLLVKETGCGIGPDVARRLVDLGVRNIDVSGLGGTSWVRVEQLRASGVQAQVGAEFSAWGIPTAAALATVRRAVGPDVHLVASGGLRTGLDAAKVLALGANLAGMALPLFRAQQAGGLPAAEAALEVILAGLRQALVLTGSRSCAELGQRPRVVTGELKDWLAAL</sequence>
<organism evidence="13 14">
    <name type="scientific">Corallococcus macrosporus DSM 14697</name>
    <dbReference type="NCBI Taxonomy" id="1189310"/>
    <lineage>
        <taxon>Bacteria</taxon>
        <taxon>Pseudomonadati</taxon>
        <taxon>Myxococcota</taxon>
        <taxon>Myxococcia</taxon>
        <taxon>Myxococcales</taxon>
        <taxon>Cystobacterineae</taxon>
        <taxon>Myxococcaceae</taxon>
        <taxon>Corallococcus</taxon>
    </lineage>
</organism>
<dbReference type="PIRSF" id="PIRSF003314">
    <property type="entry name" value="IPP_isomerase"/>
    <property type="match status" value="1"/>
</dbReference>
<comment type="cofactor">
    <cofactor evidence="1 11">
        <name>FMN</name>
        <dbReference type="ChEBI" id="CHEBI:58210"/>
    </cofactor>
</comment>
<dbReference type="KEGG" id="mmas:MYMAC_004898"/>
<feature type="binding site" evidence="11">
    <location>
        <begin position="272"/>
        <end position="274"/>
    </location>
    <ligand>
        <name>FMN</name>
        <dbReference type="ChEBI" id="CHEBI:58210"/>
    </ligand>
</feature>
<proteinExistence type="inferred from homology"/>
<dbReference type="GO" id="GO:0016491">
    <property type="term" value="F:oxidoreductase activity"/>
    <property type="evidence" value="ECO:0007669"/>
    <property type="project" value="InterPro"/>
</dbReference>
<dbReference type="GO" id="GO:0000287">
    <property type="term" value="F:magnesium ion binding"/>
    <property type="evidence" value="ECO:0007669"/>
    <property type="project" value="UniProtKB-UniRule"/>
</dbReference>
<feature type="binding site" evidence="11">
    <location>
        <position position="67"/>
    </location>
    <ligand>
        <name>FMN</name>
        <dbReference type="ChEBI" id="CHEBI:58210"/>
    </ligand>
</feature>
<feature type="binding site" evidence="11">
    <location>
        <position position="161"/>
    </location>
    <ligand>
        <name>Mg(2+)</name>
        <dbReference type="ChEBI" id="CHEBI:18420"/>
    </ligand>
</feature>
<evidence type="ECO:0000313" key="13">
    <source>
        <dbReference type="EMBL" id="ATB49256.1"/>
    </source>
</evidence>
<name>A0A250K1N7_9BACT</name>
<evidence type="ECO:0000256" key="5">
    <source>
        <dbReference type="ARBA" id="ARBA00022723"/>
    </source>
</evidence>
<dbReference type="GO" id="GO:0004452">
    <property type="term" value="F:isopentenyl-diphosphate delta-isomerase activity"/>
    <property type="evidence" value="ECO:0007669"/>
    <property type="project" value="UniProtKB-UniRule"/>
</dbReference>
<evidence type="ECO:0000256" key="3">
    <source>
        <dbReference type="ARBA" id="ARBA00022630"/>
    </source>
</evidence>
<dbReference type="EMBL" id="CP022203">
    <property type="protein sequence ID" value="ATB49256.1"/>
    <property type="molecule type" value="Genomic_DNA"/>
</dbReference>
<dbReference type="HAMAP" id="MF_00354">
    <property type="entry name" value="Idi_2"/>
    <property type="match status" value="1"/>
</dbReference>
<keyword evidence="2 11" id="KW-0963">Cytoplasm</keyword>
<evidence type="ECO:0000256" key="1">
    <source>
        <dbReference type="ARBA" id="ARBA00001917"/>
    </source>
</evidence>
<feature type="binding site" evidence="11">
    <location>
        <position position="126"/>
    </location>
    <ligand>
        <name>FMN</name>
        <dbReference type="ChEBI" id="CHEBI:58210"/>
    </ligand>
</feature>
<feature type="domain" description="FMN-dependent dehydrogenase" evidence="12">
    <location>
        <begin position="198"/>
        <end position="336"/>
    </location>
</feature>
<dbReference type="NCBIfam" id="TIGR02151">
    <property type="entry name" value="IPP_isom_2"/>
    <property type="match status" value="1"/>
</dbReference>
<keyword evidence="8 11" id="KW-0414">Isoprene biosynthesis</keyword>
<protein>
    <recommendedName>
        <fullName evidence="11">Isopentenyl-diphosphate delta-isomerase</fullName>
        <shortName evidence="11">IPP isomerase</shortName>
        <ecNumber evidence="11">5.3.3.2</ecNumber>
    </recommendedName>
    <alternativeName>
        <fullName evidence="11">Isopentenyl diphosphate:dimethylallyl diphosphate isomerase</fullName>
    </alternativeName>
    <alternativeName>
        <fullName evidence="11">Isopentenyl pyrophosphate isomerase</fullName>
    </alternativeName>
    <alternativeName>
        <fullName evidence="11">Type 2 isopentenyl diphosphate isomerase</fullName>
        <shortName evidence="11">IDI-2</shortName>
    </alternativeName>
</protein>
<reference evidence="13 14" key="1">
    <citation type="submission" date="2017-06" db="EMBL/GenBank/DDBJ databases">
        <title>Sequencing and comparative analysis of myxobacterial genomes.</title>
        <authorList>
            <person name="Rupp O."/>
            <person name="Goesmann A."/>
            <person name="Sogaard-Andersen L."/>
        </authorList>
    </citation>
    <scope>NUCLEOTIDE SEQUENCE [LARGE SCALE GENOMIC DNA]</scope>
    <source>
        <strain evidence="13 14">DSM 14697</strain>
    </source>
</reference>
<comment type="similarity">
    <text evidence="11">Belongs to the IPP isomerase type 2 family.</text>
</comment>
<evidence type="ECO:0000256" key="9">
    <source>
        <dbReference type="ARBA" id="ARBA00023235"/>
    </source>
</evidence>
<dbReference type="PANTHER" id="PTHR43665">
    <property type="entry name" value="ISOPENTENYL-DIPHOSPHATE DELTA-ISOMERASE"/>
    <property type="match status" value="1"/>
</dbReference>
<dbReference type="Pfam" id="PF01070">
    <property type="entry name" value="FMN_dh"/>
    <property type="match status" value="1"/>
</dbReference>
<gene>
    <name evidence="11" type="primary">fni</name>
    <name evidence="13" type="ORF">MYMAC_004898</name>
</gene>
<feature type="binding site" evidence="11">
    <location>
        <position position="222"/>
    </location>
    <ligand>
        <name>FMN</name>
        <dbReference type="ChEBI" id="CHEBI:58210"/>
    </ligand>
</feature>
<dbReference type="EC" id="5.3.3.2" evidence="11"/>
<dbReference type="CDD" id="cd02811">
    <property type="entry name" value="IDI-2_FMN"/>
    <property type="match status" value="1"/>
</dbReference>
<evidence type="ECO:0000313" key="14">
    <source>
        <dbReference type="Proteomes" id="UP000217343"/>
    </source>
</evidence>
<dbReference type="AlphaFoldDB" id="A0A250K1N7"/>
<evidence type="ECO:0000259" key="12">
    <source>
        <dbReference type="Pfam" id="PF01070"/>
    </source>
</evidence>
<keyword evidence="4 11" id="KW-0288">FMN</keyword>
<feature type="binding site" evidence="11">
    <location>
        <position position="160"/>
    </location>
    <ligand>
        <name>substrate</name>
    </ligand>
</feature>
<feature type="binding site" evidence="11">
    <location>
        <begin position="98"/>
        <end position="100"/>
    </location>
    <ligand>
        <name>substrate</name>
    </ligand>
</feature>
<feature type="binding site" evidence="11">
    <location>
        <position position="192"/>
    </location>
    <ligand>
        <name>FMN</name>
        <dbReference type="ChEBI" id="CHEBI:58210"/>
    </ligand>
</feature>
<evidence type="ECO:0000256" key="2">
    <source>
        <dbReference type="ARBA" id="ARBA00022490"/>
    </source>
</evidence>
<feature type="binding site" evidence="11">
    <location>
        <position position="217"/>
    </location>
    <ligand>
        <name>FMN</name>
        <dbReference type="ChEBI" id="CHEBI:58210"/>
    </ligand>
</feature>
<dbReference type="Gene3D" id="3.20.20.70">
    <property type="entry name" value="Aldolase class I"/>
    <property type="match status" value="1"/>
</dbReference>
<keyword evidence="6 11" id="KW-0460">Magnesium</keyword>
<evidence type="ECO:0000256" key="7">
    <source>
        <dbReference type="ARBA" id="ARBA00022857"/>
    </source>
</evidence>
<dbReference type="GO" id="GO:0010181">
    <property type="term" value="F:FMN binding"/>
    <property type="evidence" value="ECO:0007669"/>
    <property type="project" value="UniProtKB-UniRule"/>
</dbReference>
<dbReference type="PANTHER" id="PTHR43665:SF1">
    <property type="entry name" value="ISOPENTENYL-DIPHOSPHATE DELTA-ISOMERASE"/>
    <property type="match status" value="1"/>
</dbReference>
<feature type="binding site" evidence="11">
    <location>
        <begin position="293"/>
        <end position="294"/>
    </location>
    <ligand>
        <name>FMN</name>
        <dbReference type="ChEBI" id="CHEBI:58210"/>
    </ligand>
</feature>
<dbReference type="InterPro" id="IPR000262">
    <property type="entry name" value="FMN-dep_DH"/>
</dbReference>
<comment type="cofactor">
    <cofactor evidence="11">
        <name>Mg(2+)</name>
        <dbReference type="ChEBI" id="CHEBI:18420"/>
    </cofactor>
</comment>
<feature type="binding site" evidence="11">
    <location>
        <position position="98"/>
    </location>
    <ligand>
        <name>FMN</name>
        <dbReference type="ChEBI" id="CHEBI:58210"/>
    </ligand>
</feature>
<keyword evidence="7 11" id="KW-0521">NADP</keyword>
<keyword evidence="5 11" id="KW-0479">Metal-binding</keyword>
<dbReference type="InterPro" id="IPR011179">
    <property type="entry name" value="IPdP_isomerase"/>
</dbReference>
<dbReference type="GO" id="GO:0070402">
    <property type="term" value="F:NADPH binding"/>
    <property type="evidence" value="ECO:0007669"/>
    <property type="project" value="UniProtKB-UniRule"/>
</dbReference>
<evidence type="ECO:0000256" key="6">
    <source>
        <dbReference type="ARBA" id="ARBA00022842"/>
    </source>
</evidence>
<keyword evidence="14" id="KW-1185">Reference proteome</keyword>
<dbReference type="InterPro" id="IPR013785">
    <property type="entry name" value="Aldolase_TIM"/>
</dbReference>
<dbReference type="GO" id="GO:0005737">
    <property type="term" value="C:cytoplasm"/>
    <property type="evidence" value="ECO:0007669"/>
    <property type="project" value="UniProtKB-SubCell"/>
</dbReference>
<comment type="subcellular location">
    <subcellularLocation>
        <location evidence="11">Cytoplasm</location>
    </subcellularLocation>
</comment>
<feature type="binding site" evidence="11">
    <location>
        <begin position="9"/>
        <end position="10"/>
    </location>
    <ligand>
        <name>substrate</name>
    </ligand>
</feature>
<comment type="subunit">
    <text evidence="10 11">Homooctamer. Dimer of tetramers.</text>
</comment>
<evidence type="ECO:0000256" key="4">
    <source>
        <dbReference type="ARBA" id="ARBA00022643"/>
    </source>
</evidence>
<feature type="binding site" evidence="11">
    <location>
        <begin position="68"/>
        <end position="70"/>
    </location>
    <ligand>
        <name>FMN</name>
        <dbReference type="ChEBI" id="CHEBI:58210"/>
    </ligand>
</feature>
<keyword evidence="9 11" id="KW-0413">Isomerase</keyword>
<comment type="catalytic activity">
    <reaction evidence="11">
        <text>isopentenyl diphosphate = dimethylallyl diphosphate</text>
        <dbReference type="Rhea" id="RHEA:23284"/>
        <dbReference type="ChEBI" id="CHEBI:57623"/>
        <dbReference type="ChEBI" id="CHEBI:128769"/>
        <dbReference type="EC" id="5.3.3.2"/>
    </reaction>
</comment>
<dbReference type="OrthoDB" id="9795032at2"/>
<evidence type="ECO:0000256" key="10">
    <source>
        <dbReference type="ARBA" id="ARBA00025810"/>
    </source>
</evidence>
<comment type="cofactor">
    <cofactor evidence="11">
        <name>NADPH</name>
        <dbReference type="ChEBI" id="CHEBI:57783"/>
    </cofactor>
</comment>